<dbReference type="AlphaFoldDB" id="A0A3B1DXF4"/>
<feature type="non-terminal residue" evidence="2">
    <location>
        <position position="1"/>
    </location>
</feature>
<proteinExistence type="predicted"/>
<dbReference type="InterPro" id="IPR006680">
    <property type="entry name" value="Amidohydro-rel"/>
</dbReference>
<protein>
    <recommendedName>
        <fullName evidence="1">Amidohydrolase-related domain-containing protein</fullName>
    </recommendedName>
</protein>
<accession>A0A3B1DXF4</accession>
<evidence type="ECO:0000259" key="1">
    <source>
        <dbReference type="Pfam" id="PF01979"/>
    </source>
</evidence>
<dbReference type="PANTHER" id="PTHR43135">
    <property type="entry name" value="ALPHA-D-RIBOSE 1-METHYLPHOSPHONATE 5-TRIPHOSPHATE DIPHOSPHATASE"/>
    <property type="match status" value="1"/>
</dbReference>
<dbReference type="Gene3D" id="3.20.20.140">
    <property type="entry name" value="Metal-dependent hydrolases"/>
    <property type="match status" value="1"/>
</dbReference>
<evidence type="ECO:0000313" key="2">
    <source>
        <dbReference type="EMBL" id="VAX40858.1"/>
    </source>
</evidence>
<reference evidence="2" key="1">
    <citation type="submission" date="2018-06" db="EMBL/GenBank/DDBJ databases">
        <authorList>
            <person name="Zhirakovskaya E."/>
        </authorList>
    </citation>
    <scope>NUCLEOTIDE SEQUENCE</scope>
</reference>
<name>A0A3B1DXF4_9ZZZZ</name>
<organism evidence="2">
    <name type="scientific">hydrothermal vent metagenome</name>
    <dbReference type="NCBI Taxonomy" id="652676"/>
    <lineage>
        <taxon>unclassified sequences</taxon>
        <taxon>metagenomes</taxon>
        <taxon>ecological metagenomes</taxon>
    </lineage>
</organism>
<dbReference type="SUPFAM" id="SSF51338">
    <property type="entry name" value="Composite domain of metallo-dependent hydrolases"/>
    <property type="match status" value="1"/>
</dbReference>
<dbReference type="InterPro" id="IPR051781">
    <property type="entry name" value="Metallo-dep_Hydrolase"/>
</dbReference>
<feature type="domain" description="Amidohydrolase-related" evidence="1">
    <location>
        <begin position="352"/>
        <end position="430"/>
    </location>
</feature>
<sequence length="468" mass="49636">GTNTTDPLDPQPNGPRTRDPAVHLLIGATIHIKPGLTIDQGAILIRDNRIERVVNTALLELNKPAGAQVHDLTGMHIYAGFLDAHLPIDAPRPALDAPGTHWNASVTPQRAALDAGSIPDAEAEALRSLGFTAAAIAPRGGIFAGRAAVVSLAPPPTDPADGKPPVYATDVYQALSFQRAGSNRGEFDTYPTSQMGAIALIRQTLSDADWLNASSPDPGGGAFPGPEAAPTRLSALTTDLPLFFRTRDELEGLRAGKIANEFSRPFLILGSGTEFRRLDAIAQNHTPDQSPPTYILPLTFPETPDLATIGKADATNLRTLMTWEQAPTNPRRLDEAGVAVCLTASGLRQGEKFLDNLRDALTLGSLPPDRALAMLTTNPAAILGVEDDMGTIEPHKLANLVITSSNLFPPSPGLQSGDTPKILTLWIDGKPHTINAPPPPFDGTWTLRVGDAFEMTLIIDGNTITGIE</sequence>
<dbReference type="EMBL" id="UOGK01000457">
    <property type="protein sequence ID" value="VAX40858.1"/>
    <property type="molecule type" value="Genomic_DNA"/>
</dbReference>
<dbReference type="InterPro" id="IPR032466">
    <property type="entry name" value="Metal_Hydrolase"/>
</dbReference>
<dbReference type="GO" id="GO:0016810">
    <property type="term" value="F:hydrolase activity, acting on carbon-nitrogen (but not peptide) bonds"/>
    <property type="evidence" value="ECO:0007669"/>
    <property type="project" value="InterPro"/>
</dbReference>
<dbReference type="SUPFAM" id="SSF51556">
    <property type="entry name" value="Metallo-dependent hydrolases"/>
    <property type="match status" value="1"/>
</dbReference>
<gene>
    <name evidence="2" type="ORF">MNBD_PLANCTO03-2287</name>
</gene>
<dbReference type="InterPro" id="IPR011059">
    <property type="entry name" value="Metal-dep_hydrolase_composite"/>
</dbReference>
<feature type="non-terminal residue" evidence="2">
    <location>
        <position position="468"/>
    </location>
</feature>
<dbReference type="Pfam" id="PF01979">
    <property type="entry name" value="Amidohydro_1"/>
    <property type="match status" value="1"/>
</dbReference>
<dbReference type="PANTHER" id="PTHR43135:SF3">
    <property type="entry name" value="ALPHA-D-RIBOSE 1-METHYLPHOSPHONATE 5-TRIPHOSPHATE DIPHOSPHATASE"/>
    <property type="match status" value="1"/>
</dbReference>